<dbReference type="PANTHER" id="PTHR34386">
    <property type="entry name" value="GLUTAREDOXIN"/>
    <property type="match status" value="1"/>
</dbReference>
<organism evidence="3 4">
    <name type="scientific">Nocardia camponoti</name>
    <dbReference type="NCBI Taxonomy" id="1616106"/>
    <lineage>
        <taxon>Bacteria</taxon>
        <taxon>Bacillati</taxon>
        <taxon>Actinomycetota</taxon>
        <taxon>Actinomycetes</taxon>
        <taxon>Mycobacteriales</taxon>
        <taxon>Nocardiaceae</taxon>
        <taxon>Nocardia</taxon>
    </lineage>
</organism>
<keyword evidence="4" id="KW-1185">Reference proteome</keyword>
<dbReference type="InterPro" id="IPR036249">
    <property type="entry name" value="Thioredoxin-like_sf"/>
</dbReference>
<dbReference type="SUPFAM" id="SSF52833">
    <property type="entry name" value="Thioredoxin-like"/>
    <property type="match status" value="1"/>
</dbReference>
<dbReference type="AlphaFoldDB" id="A0A917QUE4"/>
<feature type="region of interest" description="Disordered" evidence="1">
    <location>
        <begin position="405"/>
        <end position="427"/>
    </location>
</feature>
<dbReference type="Proteomes" id="UP000612956">
    <property type="component" value="Unassembled WGS sequence"/>
</dbReference>
<sequence>MADKGSWATITGALSLKVGEGRPAGSWTRFCCPAHEGDGGHHKPSLGVKYDSAKQRTVVHCFAGCSDEAVLDAIGLRVRDMFDRKLEPGKKRPTPIPQQRTLSVADRAIAAAGLPPLERKGPKVADKLGEQLTAWKTVAQYLYRHADGTVAGKVIRREATFAKGRDKDFRQRKATATGWEYTAFDKIPYRLPELLDAIAAGRTIYLVEGEKDADNGAAAGADTTTNAGGAAAWTAAHAQYLRGARRVVIVVDRDAAGYHRAVRVMATLVGLVGEIRVVEARTGKDLTNHLAAGHGFADLVPVPLLDPRTPFAPARQSGEAVNAPAIENTSTSITVYTKSDCVQCDATKNMLDRIGAPYRVVELEADPASRARLKELGFMAAPVVEAGEIRFAGFRPERLKALASNIRPEPPPLSQPSPQPQSTAESDAVDLDAVRQWAAPYLRSAQRRGDIPAVGSPAWVALPNGDPRKTGAIVQAALDQATAAAIAPAPARSAFDQVIQRSTNAAAAPLTPPVRTDASSQRALAAAPADHLAPARQHVPARTR</sequence>
<dbReference type="Gene3D" id="3.40.30.10">
    <property type="entry name" value="Glutaredoxin"/>
    <property type="match status" value="1"/>
</dbReference>
<evidence type="ECO:0000259" key="2">
    <source>
        <dbReference type="Pfam" id="PF00462"/>
    </source>
</evidence>
<dbReference type="Gene3D" id="3.40.1360.10">
    <property type="match status" value="1"/>
</dbReference>
<comment type="caution">
    <text evidence="3">The sequence shown here is derived from an EMBL/GenBank/DDBJ whole genome shotgun (WGS) entry which is preliminary data.</text>
</comment>
<dbReference type="Pfam" id="PF00462">
    <property type="entry name" value="Glutaredoxin"/>
    <property type="match status" value="1"/>
</dbReference>
<reference evidence="3" key="1">
    <citation type="journal article" date="2014" name="Int. J. Syst. Evol. Microbiol.">
        <title>Complete genome sequence of Corynebacterium casei LMG S-19264T (=DSM 44701T), isolated from a smear-ripened cheese.</title>
        <authorList>
            <consortium name="US DOE Joint Genome Institute (JGI-PGF)"/>
            <person name="Walter F."/>
            <person name="Albersmeier A."/>
            <person name="Kalinowski J."/>
            <person name="Ruckert C."/>
        </authorList>
    </citation>
    <scope>NUCLEOTIDE SEQUENCE</scope>
    <source>
        <strain evidence="3">CGMCC 4.7278</strain>
    </source>
</reference>
<dbReference type="InterPro" id="IPR051548">
    <property type="entry name" value="Grx-like_ET"/>
</dbReference>
<accession>A0A917QUE4</accession>
<dbReference type="EMBL" id="BMMW01000007">
    <property type="protein sequence ID" value="GGK68956.1"/>
    <property type="molecule type" value="Genomic_DNA"/>
</dbReference>
<dbReference type="InterPro" id="IPR002109">
    <property type="entry name" value="Glutaredoxin"/>
</dbReference>
<name>A0A917QUE4_9NOCA</name>
<feature type="compositionally biased region" description="Low complexity" evidence="1">
    <location>
        <begin position="518"/>
        <end position="535"/>
    </location>
</feature>
<dbReference type="PANTHER" id="PTHR34386:SF1">
    <property type="entry name" value="GLUTAREDOXIN-LIKE PROTEIN NRDH"/>
    <property type="match status" value="1"/>
</dbReference>
<dbReference type="CDD" id="cd02976">
    <property type="entry name" value="NrdH"/>
    <property type="match status" value="1"/>
</dbReference>
<dbReference type="SUPFAM" id="SSF56731">
    <property type="entry name" value="DNA primase core"/>
    <property type="match status" value="1"/>
</dbReference>
<feature type="region of interest" description="Disordered" evidence="1">
    <location>
        <begin position="504"/>
        <end position="544"/>
    </location>
</feature>
<dbReference type="PROSITE" id="PS51354">
    <property type="entry name" value="GLUTAREDOXIN_2"/>
    <property type="match status" value="1"/>
</dbReference>
<reference evidence="3" key="2">
    <citation type="submission" date="2020-09" db="EMBL/GenBank/DDBJ databases">
        <authorList>
            <person name="Sun Q."/>
            <person name="Zhou Y."/>
        </authorList>
    </citation>
    <scope>NUCLEOTIDE SEQUENCE</scope>
    <source>
        <strain evidence="3">CGMCC 4.7278</strain>
    </source>
</reference>
<gene>
    <name evidence="3" type="ORF">GCM10011591_46340</name>
</gene>
<proteinExistence type="predicted"/>
<dbReference type="RefSeq" id="WP_229684286.1">
    <property type="nucleotide sequence ID" value="NZ_BMMW01000007.1"/>
</dbReference>
<feature type="domain" description="Glutaredoxin" evidence="2">
    <location>
        <begin position="333"/>
        <end position="386"/>
    </location>
</feature>
<evidence type="ECO:0000313" key="4">
    <source>
        <dbReference type="Proteomes" id="UP000612956"/>
    </source>
</evidence>
<dbReference type="GO" id="GO:0009055">
    <property type="term" value="F:electron transfer activity"/>
    <property type="evidence" value="ECO:0007669"/>
    <property type="project" value="TreeGrafter"/>
</dbReference>
<evidence type="ECO:0000256" key="1">
    <source>
        <dbReference type="SAM" id="MobiDB-lite"/>
    </source>
</evidence>
<protein>
    <recommendedName>
        <fullName evidence="2">Glutaredoxin domain-containing protein</fullName>
    </recommendedName>
</protein>
<dbReference type="GO" id="GO:0045454">
    <property type="term" value="P:cell redox homeostasis"/>
    <property type="evidence" value="ECO:0007669"/>
    <property type="project" value="TreeGrafter"/>
</dbReference>
<evidence type="ECO:0000313" key="3">
    <source>
        <dbReference type="EMBL" id="GGK68956.1"/>
    </source>
</evidence>
<feature type="compositionally biased region" description="Pro residues" evidence="1">
    <location>
        <begin position="408"/>
        <end position="419"/>
    </location>
</feature>